<gene>
    <name evidence="1" type="ORF">PROVALCAL_01417</name>
</gene>
<reference evidence="1 2" key="2">
    <citation type="submission" date="2008-10" db="EMBL/GenBank/DDBJ databases">
        <authorList>
            <person name="Fulton L."/>
            <person name="Clifton S."/>
            <person name="Fulton B."/>
            <person name="Xu J."/>
            <person name="Minx P."/>
            <person name="Pepin K.H."/>
            <person name="Johnson M."/>
            <person name="Bhonagiri V."/>
            <person name="Nash W.E."/>
            <person name="Mardis E.R."/>
            <person name="Wilson R.K."/>
        </authorList>
    </citation>
    <scope>NUCLEOTIDE SEQUENCE [LARGE SCALE GENOMIC DNA]</scope>
    <source>
        <strain evidence="1 2">DSM 30120</strain>
    </source>
</reference>
<dbReference type="EMBL" id="ABXW01000034">
    <property type="protein sequence ID" value="EEB46532.1"/>
    <property type="molecule type" value="Genomic_DNA"/>
</dbReference>
<accession>B6XDJ5</accession>
<dbReference type="Proteomes" id="UP000003729">
    <property type="component" value="Unassembled WGS sequence"/>
</dbReference>
<reference evidence="1 2" key="1">
    <citation type="submission" date="2008-10" db="EMBL/GenBank/DDBJ databases">
        <title>Draft genome sequence of Providencia alcalifaciens (DSM 30120).</title>
        <authorList>
            <person name="Sudarsanam P."/>
            <person name="Ley R."/>
            <person name="Guruge J."/>
            <person name="Turnbaugh P.J."/>
            <person name="Mahowald M."/>
            <person name="Liep D."/>
            <person name="Gordon J."/>
        </authorList>
    </citation>
    <scope>NUCLEOTIDE SEQUENCE [LARGE SCALE GENOMIC DNA]</scope>
    <source>
        <strain evidence="1 2">DSM 30120</strain>
    </source>
</reference>
<evidence type="ECO:0000313" key="2">
    <source>
        <dbReference type="Proteomes" id="UP000003729"/>
    </source>
</evidence>
<protein>
    <submittedName>
        <fullName evidence="1">Uncharacterized protein</fullName>
    </submittedName>
</protein>
<proteinExistence type="predicted"/>
<organism evidence="1 2">
    <name type="scientific">Providencia alcalifaciens DSM 30120</name>
    <dbReference type="NCBI Taxonomy" id="520999"/>
    <lineage>
        <taxon>Bacteria</taxon>
        <taxon>Pseudomonadati</taxon>
        <taxon>Pseudomonadota</taxon>
        <taxon>Gammaproteobacteria</taxon>
        <taxon>Enterobacterales</taxon>
        <taxon>Morganellaceae</taxon>
        <taxon>Providencia</taxon>
    </lineage>
</organism>
<dbReference type="AlphaFoldDB" id="B6XDJ5"/>
<comment type="caution">
    <text evidence="1">The sequence shown here is derived from an EMBL/GenBank/DDBJ whole genome shotgun (WGS) entry which is preliminary data.</text>
</comment>
<sequence length="55" mass="6292">MISTGQKELTLAPQFPIFFYEKLQFFFHLVPDCNPSKVLKSVCIATTFTLEAGFF</sequence>
<name>B6XDJ5_9GAMM</name>
<evidence type="ECO:0000313" key="1">
    <source>
        <dbReference type="EMBL" id="EEB46532.1"/>
    </source>
</evidence>